<dbReference type="EMBL" id="FNOB01000006">
    <property type="protein sequence ID" value="SDW70297.1"/>
    <property type="molecule type" value="Genomic_DNA"/>
</dbReference>
<reference evidence="3 4" key="2">
    <citation type="submission" date="2016-10" db="EMBL/GenBank/DDBJ databases">
        <authorList>
            <person name="Varghese N."/>
            <person name="Submissions S."/>
        </authorList>
    </citation>
    <scope>NUCLEOTIDE SEQUENCE [LARGE SCALE GENOMIC DNA]</scope>
    <source>
        <strain evidence="3 4">DSM 24802</strain>
    </source>
</reference>
<evidence type="ECO:0000313" key="4">
    <source>
        <dbReference type="Proteomes" id="UP000199541"/>
    </source>
</evidence>
<organism evidence="2 5">
    <name type="scientific">Allgaiera indica</name>
    <dbReference type="NCBI Taxonomy" id="765699"/>
    <lineage>
        <taxon>Bacteria</taxon>
        <taxon>Pseudomonadati</taxon>
        <taxon>Pseudomonadota</taxon>
        <taxon>Alphaproteobacteria</taxon>
        <taxon>Rhodobacterales</taxon>
        <taxon>Paracoccaceae</taxon>
        <taxon>Allgaiera</taxon>
    </lineage>
</organism>
<keyword evidence="2" id="KW-0378">Hydrolase</keyword>
<dbReference type="Proteomes" id="UP000199541">
    <property type="component" value="Unassembled WGS sequence"/>
</dbReference>
<dbReference type="EMBL" id="BNAB01000005">
    <property type="protein sequence ID" value="GHE00774.1"/>
    <property type="molecule type" value="Genomic_DNA"/>
</dbReference>
<reference evidence="2" key="1">
    <citation type="journal article" date="2014" name="Int. J. Syst. Evol. Microbiol.">
        <title>Complete genome sequence of Corynebacterium casei LMG S-19264T (=DSM 44701T), isolated from a smear-ripened cheese.</title>
        <authorList>
            <consortium name="US DOE Joint Genome Institute (JGI-PGF)"/>
            <person name="Walter F."/>
            <person name="Albersmeier A."/>
            <person name="Kalinowski J."/>
            <person name="Ruckert C."/>
        </authorList>
    </citation>
    <scope>NUCLEOTIDE SEQUENCE</scope>
    <source>
        <strain evidence="2">CGMCC 1.10859</strain>
    </source>
</reference>
<proteinExistence type="predicted"/>
<dbReference type="PANTHER" id="PTHR11614">
    <property type="entry name" value="PHOSPHOLIPASE-RELATED"/>
    <property type="match status" value="1"/>
</dbReference>
<protein>
    <submittedName>
        <fullName evidence="2">Hydrolase</fullName>
    </submittedName>
    <submittedName>
        <fullName evidence="3">Lysophospholipase</fullName>
    </submittedName>
</protein>
<dbReference type="SUPFAM" id="SSF53474">
    <property type="entry name" value="alpha/beta-Hydrolases"/>
    <property type="match status" value="1"/>
</dbReference>
<dbReference type="GO" id="GO:0016787">
    <property type="term" value="F:hydrolase activity"/>
    <property type="evidence" value="ECO:0007669"/>
    <property type="project" value="UniProtKB-KW"/>
</dbReference>
<accession>A0AAN4UQ48</accession>
<evidence type="ECO:0000259" key="1">
    <source>
        <dbReference type="Pfam" id="PF12146"/>
    </source>
</evidence>
<dbReference type="Gene3D" id="3.40.50.1820">
    <property type="entry name" value="alpha/beta hydrolase"/>
    <property type="match status" value="1"/>
</dbReference>
<dbReference type="RefSeq" id="WP_081825110.1">
    <property type="nucleotide sequence ID" value="NZ_BNAB01000005.1"/>
</dbReference>
<comment type="caution">
    <text evidence="2">The sequence shown here is derived from an EMBL/GenBank/DDBJ whole genome shotgun (WGS) entry which is preliminary data.</text>
</comment>
<dbReference type="AlphaFoldDB" id="A0AAN4UQ48"/>
<evidence type="ECO:0000313" key="2">
    <source>
        <dbReference type="EMBL" id="GHE00774.1"/>
    </source>
</evidence>
<name>A0AAN4UQ48_9RHOB</name>
<dbReference type="InterPro" id="IPR051044">
    <property type="entry name" value="MAG_DAG_Lipase"/>
</dbReference>
<feature type="domain" description="Serine aminopeptidase S33" evidence="1">
    <location>
        <begin position="68"/>
        <end position="319"/>
    </location>
</feature>
<sequence>MANPAAPTPDRPLAPSLAPSLAAAPSFAPSPAPFHAAVAGGPAPEHCLWLTADDGVRLRAGYWTAGDRGTVLLLPGRSEYVEKYAGAAAELAARGYATVATDWRGQGLADRLLPDRDTGHVGRFMDYQRDLRAVLNSLPALGLEGPHYLLAHSMGGAIGLRALHQGLAVRAALFSAPMWGIAMPRGMRPLAWGLSYALRHLGLGARYTPGGGPATYVLDAPFEDNQLTTDPEMYAMMQAQVRAHPELALGSPSMRWLNEALRECRQLRRLPPPPLPMQTFLGSNERIVSAAAVEALAARWPGGRLERVPGAEHEIMMEQPATRARFFDAAADLFGAQA</sequence>
<gene>
    <name evidence="2" type="primary">pldB</name>
    <name evidence="2" type="ORF">GCM10008024_13440</name>
    <name evidence="3" type="ORF">SAMN05444006_10633</name>
</gene>
<evidence type="ECO:0000313" key="3">
    <source>
        <dbReference type="EMBL" id="SDW70297.1"/>
    </source>
</evidence>
<dbReference type="Proteomes" id="UP000634647">
    <property type="component" value="Unassembled WGS sequence"/>
</dbReference>
<dbReference type="Pfam" id="PF12146">
    <property type="entry name" value="Hydrolase_4"/>
    <property type="match status" value="1"/>
</dbReference>
<reference evidence="2" key="3">
    <citation type="submission" date="2023-06" db="EMBL/GenBank/DDBJ databases">
        <authorList>
            <person name="Sun Q."/>
            <person name="Zhou Y."/>
        </authorList>
    </citation>
    <scope>NUCLEOTIDE SEQUENCE</scope>
    <source>
        <strain evidence="2">CGMCC 1.10859</strain>
    </source>
</reference>
<dbReference type="InterPro" id="IPR029058">
    <property type="entry name" value="AB_hydrolase_fold"/>
</dbReference>
<keyword evidence="4" id="KW-1185">Reference proteome</keyword>
<dbReference type="InterPro" id="IPR022742">
    <property type="entry name" value="Hydrolase_4"/>
</dbReference>
<evidence type="ECO:0000313" key="5">
    <source>
        <dbReference type="Proteomes" id="UP000634647"/>
    </source>
</evidence>